<dbReference type="RefSeq" id="WP_324187088.1">
    <property type="nucleotide sequence ID" value="NZ_FNDV01000009.1"/>
</dbReference>
<feature type="domain" description="Peptidoglycan binding-like" evidence="1">
    <location>
        <begin position="55"/>
        <end position="113"/>
    </location>
</feature>
<protein>
    <submittedName>
        <fullName evidence="3">Zinc D-Ala-D-Ala carboxypeptidase</fullName>
    </submittedName>
</protein>
<dbReference type="InterPro" id="IPR036365">
    <property type="entry name" value="PGBD-like_sf"/>
</dbReference>
<dbReference type="Pfam" id="PF01471">
    <property type="entry name" value="PG_binding_1"/>
    <property type="match status" value="1"/>
</dbReference>
<dbReference type="Gene3D" id="3.30.1380.10">
    <property type="match status" value="1"/>
</dbReference>
<reference evidence="4" key="1">
    <citation type="submission" date="2016-10" db="EMBL/GenBank/DDBJ databases">
        <authorList>
            <person name="Varghese N."/>
            <person name="Submissions S."/>
        </authorList>
    </citation>
    <scope>NUCLEOTIDE SEQUENCE [LARGE SCALE GENOMIC DNA]</scope>
    <source>
        <strain evidence="4">IBRC-M 10655</strain>
    </source>
</reference>
<dbReference type="InterPro" id="IPR013230">
    <property type="entry name" value="Peptidase_M15A_C"/>
</dbReference>
<dbReference type="GO" id="GO:0004180">
    <property type="term" value="F:carboxypeptidase activity"/>
    <property type="evidence" value="ECO:0007669"/>
    <property type="project" value="UniProtKB-KW"/>
</dbReference>
<dbReference type="InterPro" id="IPR036366">
    <property type="entry name" value="PGBDSf"/>
</dbReference>
<dbReference type="InterPro" id="IPR009045">
    <property type="entry name" value="Zn_M74/Hedgehog-like"/>
</dbReference>
<dbReference type="Gene3D" id="1.10.101.10">
    <property type="entry name" value="PGBD-like superfamily/PGBD"/>
    <property type="match status" value="1"/>
</dbReference>
<proteinExistence type="predicted"/>
<keyword evidence="3" id="KW-0645">Protease</keyword>
<organism evidence="3 4">
    <name type="scientific">Actinokineospora alba</name>
    <dbReference type="NCBI Taxonomy" id="504798"/>
    <lineage>
        <taxon>Bacteria</taxon>
        <taxon>Bacillati</taxon>
        <taxon>Actinomycetota</taxon>
        <taxon>Actinomycetes</taxon>
        <taxon>Pseudonocardiales</taxon>
        <taxon>Pseudonocardiaceae</taxon>
        <taxon>Actinokineospora</taxon>
    </lineage>
</organism>
<feature type="domain" description="Peptidase M15A C-terminal" evidence="2">
    <location>
        <begin position="125"/>
        <end position="243"/>
    </location>
</feature>
<evidence type="ECO:0000259" key="2">
    <source>
        <dbReference type="Pfam" id="PF08291"/>
    </source>
</evidence>
<evidence type="ECO:0000313" key="4">
    <source>
        <dbReference type="Proteomes" id="UP000199651"/>
    </source>
</evidence>
<dbReference type="AlphaFoldDB" id="A0A1H0LQE8"/>
<keyword evidence="3" id="KW-0121">Carboxypeptidase</keyword>
<dbReference type="EMBL" id="FNJB01000004">
    <property type="protein sequence ID" value="SDO70325.1"/>
    <property type="molecule type" value="Genomic_DNA"/>
</dbReference>
<dbReference type="SUPFAM" id="SSF55166">
    <property type="entry name" value="Hedgehog/DD-peptidase"/>
    <property type="match status" value="1"/>
</dbReference>
<keyword evidence="3" id="KW-0378">Hydrolase</keyword>
<evidence type="ECO:0000259" key="1">
    <source>
        <dbReference type="Pfam" id="PF01471"/>
    </source>
</evidence>
<name>A0A1H0LQE8_9PSEU</name>
<keyword evidence="4" id="KW-1185">Reference proteome</keyword>
<evidence type="ECO:0000313" key="3">
    <source>
        <dbReference type="EMBL" id="SDO70325.1"/>
    </source>
</evidence>
<dbReference type="STRING" id="504798.SAMN05421871_10960"/>
<dbReference type="SUPFAM" id="SSF47090">
    <property type="entry name" value="PGBD-like"/>
    <property type="match status" value="1"/>
</dbReference>
<dbReference type="Pfam" id="PF08291">
    <property type="entry name" value="Peptidase_M15_3"/>
    <property type="match status" value="1"/>
</dbReference>
<dbReference type="Proteomes" id="UP000199651">
    <property type="component" value="Unassembled WGS sequence"/>
</dbReference>
<gene>
    <name evidence="3" type="ORF">SAMN05192558_104237</name>
</gene>
<accession>A0A1H0LQE8</accession>
<sequence length="261" mass="27164">MSNSASPKSMRVTRVLTAFAIVLGGIMTGSVVTAGPAAAADACTGWYREMRVGMSGADVTALQIRVAGWTGSTEVLSVDGNFGSRTENAVKNFQAAYGLSADGQAGPMTQAKLLSLQDSDCTPIHFSYSEMDNDCHSDFTGGKVSRTAAMGYANRVMWKLEALRHKLGDRPLDINSGFRDIACNSAAGGASDSMHLYGAGADLSQGAGDKAALCAILVKAKSSGFSSVQGPGYAGHNDHVHVDIRMDVSSSRGTFFPSTSC</sequence>
<dbReference type="InterPro" id="IPR002477">
    <property type="entry name" value="Peptidoglycan-bd-like"/>
</dbReference>